<name>A0A3E3HVR4_9FIRM</name>
<evidence type="ECO:0000256" key="5">
    <source>
        <dbReference type="ARBA" id="ARBA00022679"/>
    </source>
</evidence>
<evidence type="ECO:0000313" key="15">
    <source>
        <dbReference type="Proteomes" id="UP000260812"/>
    </source>
</evidence>
<dbReference type="FunFam" id="1.10.287.130:FF:000001">
    <property type="entry name" value="Two-component sensor histidine kinase"/>
    <property type="match status" value="1"/>
</dbReference>
<dbReference type="GeneID" id="97990429"/>
<dbReference type="SUPFAM" id="SSF47384">
    <property type="entry name" value="Homodimeric domain of signal transducing histidine kinase"/>
    <property type="match status" value="1"/>
</dbReference>
<evidence type="ECO:0000256" key="2">
    <source>
        <dbReference type="ARBA" id="ARBA00004370"/>
    </source>
</evidence>
<dbReference type="PANTHER" id="PTHR45453:SF1">
    <property type="entry name" value="PHOSPHATE REGULON SENSOR PROTEIN PHOR"/>
    <property type="match status" value="1"/>
</dbReference>
<feature type="transmembrane region" description="Helical" evidence="10">
    <location>
        <begin position="9"/>
        <end position="28"/>
    </location>
</feature>
<keyword evidence="5" id="KW-0808">Transferase</keyword>
<dbReference type="EMBL" id="QVLU01000031">
    <property type="protein sequence ID" value="RGE66063.1"/>
    <property type="molecule type" value="Genomic_DNA"/>
</dbReference>
<dbReference type="PROSITE" id="PS50885">
    <property type="entry name" value="HAMP"/>
    <property type="match status" value="1"/>
</dbReference>
<feature type="coiled-coil region" evidence="8">
    <location>
        <begin position="263"/>
        <end position="297"/>
    </location>
</feature>
<dbReference type="EMBL" id="QVLV01000034">
    <property type="protein sequence ID" value="RGE55921.1"/>
    <property type="molecule type" value="Genomic_DNA"/>
</dbReference>
<reference evidence="13 16" key="1">
    <citation type="submission" date="2018-08" db="EMBL/GenBank/DDBJ databases">
        <title>A genome reference for cultivated species of the human gut microbiota.</title>
        <authorList>
            <person name="Zou Y."/>
            <person name="Xue W."/>
            <person name="Luo G."/>
        </authorList>
    </citation>
    <scope>NUCLEOTIDE SEQUENCE [LARGE SCALE GENOMIC DNA]</scope>
    <source>
        <strain evidence="14 16">AF26-4BH</strain>
        <strain evidence="13">TF05-5AC</strain>
    </source>
</reference>
<organism evidence="13 15">
    <name type="scientific">Eisenbergiella massiliensis</name>
    <dbReference type="NCBI Taxonomy" id="1720294"/>
    <lineage>
        <taxon>Bacteria</taxon>
        <taxon>Bacillati</taxon>
        <taxon>Bacillota</taxon>
        <taxon>Clostridia</taxon>
        <taxon>Lachnospirales</taxon>
        <taxon>Lachnospiraceae</taxon>
        <taxon>Eisenbergiella</taxon>
    </lineage>
</organism>
<dbReference type="InterPro" id="IPR003661">
    <property type="entry name" value="HisK_dim/P_dom"/>
</dbReference>
<dbReference type="InterPro" id="IPR003594">
    <property type="entry name" value="HATPase_dom"/>
</dbReference>
<accession>A0A3E3HVR4</accession>
<dbReference type="Pfam" id="PF02518">
    <property type="entry name" value="HATPase_c"/>
    <property type="match status" value="1"/>
</dbReference>
<dbReference type="GO" id="GO:0005886">
    <property type="term" value="C:plasma membrane"/>
    <property type="evidence" value="ECO:0007669"/>
    <property type="project" value="TreeGrafter"/>
</dbReference>
<comment type="catalytic activity">
    <reaction evidence="1">
        <text>ATP + protein L-histidine = ADP + protein N-phospho-L-histidine.</text>
        <dbReference type="EC" id="2.7.13.3"/>
    </reaction>
</comment>
<dbReference type="EC" id="2.7.13.3" evidence="3"/>
<comment type="caution">
    <text evidence="13">The sequence shown here is derived from an EMBL/GenBank/DDBJ whole genome shotgun (WGS) entry which is preliminary data.</text>
</comment>
<dbReference type="PANTHER" id="PTHR45453">
    <property type="entry name" value="PHOSPHATE REGULON SENSOR PROTEIN PHOR"/>
    <property type="match status" value="1"/>
</dbReference>
<dbReference type="InterPro" id="IPR003660">
    <property type="entry name" value="HAMP_dom"/>
</dbReference>
<evidence type="ECO:0000259" key="12">
    <source>
        <dbReference type="PROSITE" id="PS50885"/>
    </source>
</evidence>
<evidence type="ECO:0000256" key="9">
    <source>
        <dbReference type="SAM" id="MobiDB-lite"/>
    </source>
</evidence>
<keyword evidence="10" id="KW-0472">Membrane</keyword>
<dbReference type="Pfam" id="PF00672">
    <property type="entry name" value="HAMP"/>
    <property type="match status" value="1"/>
</dbReference>
<dbReference type="RefSeq" id="WP_021636318.1">
    <property type="nucleotide sequence ID" value="NZ_CAMAZV010000181.1"/>
</dbReference>
<evidence type="ECO:0000256" key="7">
    <source>
        <dbReference type="ARBA" id="ARBA00023012"/>
    </source>
</evidence>
<keyword evidence="4" id="KW-0597">Phosphoprotein</keyword>
<dbReference type="Pfam" id="PF00512">
    <property type="entry name" value="HisKA"/>
    <property type="match status" value="1"/>
</dbReference>
<dbReference type="Gene3D" id="3.30.565.10">
    <property type="entry name" value="Histidine kinase-like ATPase, C-terminal domain"/>
    <property type="match status" value="1"/>
</dbReference>
<evidence type="ECO:0000256" key="1">
    <source>
        <dbReference type="ARBA" id="ARBA00000085"/>
    </source>
</evidence>
<dbReference type="InterPro" id="IPR036890">
    <property type="entry name" value="HATPase_C_sf"/>
</dbReference>
<keyword evidence="10" id="KW-1133">Transmembrane helix</keyword>
<evidence type="ECO:0000313" key="14">
    <source>
        <dbReference type="EMBL" id="RGE66063.1"/>
    </source>
</evidence>
<keyword evidence="7" id="KW-0902">Two-component regulatory system</keyword>
<dbReference type="Gene3D" id="6.10.340.10">
    <property type="match status" value="1"/>
</dbReference>
<dbReference type="OrthoDB" id="9762826at2"/>
<protein>
    <recommendedName>
        <fullName evidence="3">histidine kinase</fullName>
        <ecNumber evidence="3">2.7.13.3</ecNumber>
    </recommendedName>
</protein>
<dbReference type="SMART" id="SM00304">
    <property type="entry name" value="HAMP"/>
    <property type="match status" value="1"/>
</dbReference>
<dbReference type="PROSITE" id="PS50109">
    <property type="entry name" value="HIS_KIN"/>
    <property type="match status" value="1"/>
</dbReference>
<feature type="domain" description="HAMP" evidence="12">
    <location>
        <begin position="223"/>
        <end position="275"/>
    </location>
</feature>
<dbReference type="CDD" id="cd06225">
    <property type="entry name" value="HAMP"/>
    <property type="match status" value="1"/>
</dbReference>
<keyword evidence="10" id="KW-0812">Transmembrane</keyword>
<feature type="domain" description="Histidine kinase" evidence="11">
    <location>
        <begin position="304"/>
        <end position="521"/>
    </location>
</feature>
<dbReference type="SUPFAM" id="SSF158472">
    <property type="entry name" value="HAMP domain-like"/>
    <property type="match status" value="1"/>
</dbReference>
<evidence type="ECO:0000313" key="13">
    <source>
        <dbReference type="EMBL" id="RGE55921.1"/>
    </source>
</evidence>
<keyword evidence="15" id="KW-1185">Reference proteome</keyword>
<dbReference type="InterPro" id="IPR050351">
    <property type="entry name" value="BphY/WalK/GraS-like"/>
</dbReference>
<evidence type="ECO:0000256" key="10">
    <source>
        <dbReference type="SAM" id="Phobius"/>
    </source>
</evidence>
<dbReference type="SMART" id="SM00387">
    <property type="entry name" value="HATPase_c"/>
    <property type="match status" value="1"/>
</dbReference>
<dbReference type="PRINTS" id="PR00344">
    <property type="entry name" value="BCTRLSENSOR"/>
</dbReference>
<comment type="subcellular location">
    <subcellularLocation>
        <location evidence="2">Membrane</location>
    </subcellularLocation>
</comment>
<keyword evidence="6" id="KW-0418">Kinase</keyword>
<evidence type="ECO:0000256" key="6">
    <source>
        <dbReference type="ARBA" id="ARBA00022777"/>
    </source>
</evidence>
<dbReference type="Gene3D" id="1.10.287.130">
    <property type="match status" value="1"/>
</dbReference>
<dbReference type="AlphaFoldDB" id="A0A3E3HVR4"/>
<evidence type="ECO:0000256" key="8">
    <source>
        <dbReference type="SAM" id="Coils"/>
    </source>
</evidence>
<dbReference type="Proteomes" id="UP000261166">
    <property type="component" value="Unassembled WGS sequence"/>
</dbReference>
<dbReference type="InterPro" id="IPR005467">
    <property type="entry name" value="His_kinase_dom"/>
</dbReference>
<dbReference type="CDD" id="cd00082">
    <property type="entry name" value="HisKA"/>
    <property type="match status" value="1"/>
</dbReference>
<feature type="transmembrane region" description="Helical" evidence="10">
    <location>
        <begin position="202"/>
        <end position="221"/>
    </location>
</feature>
<gene>
    <name evidence="14" type="ORF">DWY69_25090</name>
    <name evidence="13" type="ORF">DXC51_27150</name>
</gene>
<dbReference type="InterPro" id="IPR036097">
    <property type="entry name" value="HisK_dim/P_sf"/>
</dbReference>
<dbReference type="GeneID" id="86055315"/>
<dbReference type="GO" id="GO:0000155">
    <property type="term" value="F:phosphorelay sensor kinase activity"/>
    <property type="evidence" value="ECO:0007669"/>
    <property type="project" value="InterPro"/>
</dbReference>
<proteinExistence type="predicted"/>
<sequence>MKYSIRKQFAYIFIGLMAGTILLCWFINNTFLERYYFHNKQTVVMDAYNQMNAAAQKGSISSDDFDIHLQQLSARYNISILVLDEDSETIRVSGGDPAILKIELWNHVLFDSAEGSEKLYPDTPEPKSGPGGGKASKYEENIITNKTLVRNDSPFYIVQLVTSNRVSMEYLDMWGFLDNGNLFFIRTALEGIRDSVDIANRFLAYVGIAATVASGIIIWIVSKKITDPILELAHISERMTHLDFDARYKGRSFNEIAILGNHINQMADTLEVTISELKTANNELQKDIERKNEVDEMRKEFLSNVSHELKTPIALIQGYAEGLKEGINDDDEESRNFYCDVIIDESGKMNNMVKKLLTLNQLEFGNEVITMERFDIVMLIHNYIQSAEILIRQNDATVRFEQDTPVYVWGDEFKTEEVFMNYFSNALNHLDGERIVDIKLTQESKTVRVSVFNTGIPVPEDSLPHLWEKFYKVDKARTREYGGSGVGLSIVKAIQESMNQKYGVVNYENGVEFWFELEKVTDR</sequence>
<evidence type="ECO:0000256" key="3">
    <source>
        <dbReference type="ARBA" id="ARBA00012438"/>
    </source>
</evidence>
<evidence type="ECO:0000259" key="11">
    <source>
        <dbReference type="PROSITE" id="PS50109"/>
    </source>
</evidence>
<dbReference type="SUPFAM" id="SSF55874">
    <property type="entry name" value="ATPase domain of HSP90 chaperone/DNA topoisomerase II/histidine kinase"/>
    <property type="match status" value="1"/>
</dbReference>
<feature type="region of interest" description="Disordered" evidence="9">
    <location>
        <begin position="116"/>
        <end position="137"/>
    </location>
</feature>
<dbReference type="GO" id="GO:0016036">
    <property type="term" value="P:cellular response to phosphate starvation"/>
    <property type="evidence" value="ECO:0007669"/>
    <property type="project" value="TreeGrafter"/>
</dbReference>
<evidence type="ECO:0000313" key="16">
    <source>
        <dbReference type="Proteomes" id="UP000261166"/>
    </source>
</evidence>
<dbReference type="InterPro" id="IPR004358">
    <property type="entry name" value="Sig_transdc_His_kin-like_C"/>
</dbReference>
<dbReference type="SMART" id="SM00388">
    <property type="entry name" value="HisKA"/>
    <property type="match status" value="1"/>
</dbReference>
<keyword evidence="8" id="KW-0175">Coiled coil</keyword>
<dbReference type="Proteomes" id="UP000260812">
    <property type="component" value="Unassembled WGS sequence"/>
</dbReference>
<dbReference type="GO" id="GO:0004721">
    <property type="term" value="F:phosphoprotein phosphatase activity"/>
    <property type="evidence" value="ECO:0007669"/>
    <property type="project" value="TreeGrafter"/>
</dbReference>
<evidence type="ECO:0000256" key="4">
    <source>
        <dbReference type="ARBA" id="ARBA00022553"/>
    </source>
</evidence>